<sequence>MLDLTPLQPRHAFLFLVVFTAAVAGPRLRLPFLTAPAPRARVRYAGGVLAAISAISASAVVSLPLAVGLVAAALLTGIIGRWDERHPLPPSVQLAWQLLIAAILVVAGWSIQYVSHPIGQGTISLNWLQLGPIALPAAGITVIWLTLLMNAMNWLDGTDGLAPGVAAAALFVLAAVSLLPQIQSGPMLTLAVSGLAATIGFSWWNWPPAKIFLGTSGSWFLGWYIGLVGLTGGGKIITTALILAWPVLDALAVATQRLQTGQPLWRGDRHSHLHYRLRAGGISAANIALLAISVTLLAGLVALLLPTAAKIALLSAVAAVFSLASLKTPPSASRKRTLKK</sequence>
<feature type="transmembrane region" description="Helical" evidence="8">
    <location>
        <begin position="185"/>
        <end position="204"/>
    </location>
</feature>
<feature type="transmembrane region" description="Helical" evidence="8">
    <location>
        <begin position="127"/>
        <end position="148"/>
    </location>
</feature>
<keyword evidence="7" id="KW-0479">Metal-binding</keyword>
<dbReference type="GO" id="GO:0044038">
    <property type="term" value="P:cell wall macromolecule biosynthetic process"/>
    <property type="evidence" value="ECO:0007669"/>
    <property type="project" value="TreeGrafter"/>
</dbReference>
<dbReference type="GO" id="GO:0005886">
    <property type="term" value="C:plasma membrane"/>
    <property type="evidence" value="ECO:0007669"/>
    <property type="project" value="UniProtKB-SubCell"/>
</dbReference>
<dbReference type="PANTHER" id="PTHR22926:SF3">
    <property type="entry name" value="UNDECAPRENYL-PHOSPHATE ALPHA-N-ACETYLGLUCOSAMINYL 1-PHOSPHATE TRANSFERASE"/>
    <property type="match status" value="1"/>
</dbReference>
<dbReference type="AlphaFoldDB" id="A0A2M6WYJ5"/>
<dbReference type="EMBL" id="PEZP01000042">
    <property type="protein sequence ID" value="PIT97862.1"/>
    <property type="molecule type" value="Genomic_DNA"/>
</dbReference>
<evidence type="ECO:0000256" key="6">
    <source>
        <dbReference type="ARBA" id="ARBA00023136"/>
    </source>
</evidence>
<keyword evidence="7" id="KW-0460">Magnesium</keyword>
<dbReference type="GO" id="GO:0071555">
    <property type="term" value="P:cell wall organization"/>
    <property type="evidence" value="ECO:0007669"/>
    <property type="project" value="TreeGrafter"/>
</dbReference>
<comment type="caution">
    <text evidence="9">The sequence shown here is derived from an EMBL/GenBank/DDBJ whole genome shotgun (WGS) entry which is preliminary data.</text>
</comment>
<accession>A0A2M6WYJ5</accession>
<dbReference type="GO" id="GO:0009103">
    <property type="term" value="P:lipopolysaccharide biosynthetic process"/>
    <property type="evidence" value="ECO:0007669"/>
    <property type="project" value="TreeGrafter"/>
</dbReference>
<evidence type="ECO:0000256" key="5">
    <source>
        <dbReference type="ARBA" id="ARBA00022989"/>
    </source>
</evidence>
<evidence type="ECO:0000256" key="7">
    <source>
        <dbReference type="PIRSR" id="PIRSR600715-1"/>
    </source>
</evidence>
<keyword evidence="2" id="KW-1003">Cell membrane</keyword>
<dbReference type="GO" id="GO:0016780">
    <property type="term" value="F:phosphotransferase activity, for other substituted phosphate groups"/>
    <property type="evidence" value="ECO:0007669"/>
    <property type="project" value="InterPro"/>
</dbReference>
<evidence type="ECO:0000256" key="8">
    <source>
        <dbReference type="SAM" id="Phobius"/>
    </source>
</evidence>
<name>A0A2M6WYJ5_9BACT</name>
<evidence type="ECO:0000256" key="2">
    <source>
        <dbReference type="ARBA" id="ARBA00022475"/>
    </source>
</evidence>
<evidence type="ECO:0008006" key="11">
    <source>
        <dbReference type="Google" id="ProtNLM"/>
    </source>
</evidence>
<dbReference type="PANTHER" id="PTHR22926">
    <property type="entry name" value="PHOSPHO-N-ACETYLMURAMOYL-PENTAPEPTIDE-TRANSFERASE"/>
    <property type="match status" value="1"/>
</dbReference>
<gene>
    <name evidence="9" type="ORF">COT71_03760</name>
</gene>
<feature type="transmembrane region" description="Helical" evidence="8">
    <location>
        <begin position="94"/>
        <end position="115"/>
    </location>
</feature>
<dbReference type="Pfam" id="PF00953">
    <property type="entry name" value="Glycos_transf_4"/>
    <property type="match status" value="1"/>
</dbReference>
<dbReference type="GO" id="GO:0046872">
    <property type="term" value="F:metal ion binding"/>
    <property type="evidence" value="ECO:0007669"/>
    <property type="project" value="UniProtKB-KW"/>
</dbReference>
<evidence type="ECO:0000256" key="3">
    <source>
        <dbReference type="ARBA" id="ARBA00022679"/>
    </source>
</evidence>
<evidence type="ECO:0000313" key="9">
    <source>
        <dbReference type="EMBL" id="PIT97862.1"/>
    </source>
</evidence>
<feature type="transmembrane region" description="Helical" evidence="8">
    <location>
        <begin position="12"/>
        <end position="30"/>
    </location>
</feature>
<keyword evidence="5 8" id="KW-1133">Transmembrane helix</keyword>
<feature type="transmembrane region" description="Helical" evidence="8">
    <location>
        <begin position="160"/>
        <end position="179"/>
    </location>
</feature>
<dbReference type="CDD" id="cd06853">
    <property type="entry name" value="GT_WecA_like"/>
    <property type="match status" value="1"/>
</dbReference>
<keyword evidence="3" id="KW-0808">Transferase</keyword>
<feature type="transmembrane region" description="Helical" evidence="8">
    <location>
        <begin position="42"/>
        <end position="59"/>
    </location>
</feature>
<dbReference type="Proteomes" id="UP000230731">
    <property type="component" value="Unassembled WGS sequence"/>
</dbReference>
<reference evidence="10" key="1">
    <citation type="submission" date="2017-09" db="EMBL/GenBank/DDBJ databases">
        <title>Depth-based differentiation of microbial function through sediment-hosted aquifers and enrichment of novel symbionts in the deep terrestrial subsurface.</title>
        <authorList>
            <person name="Probst A.J."/>
            <person name="Ladd B."/>
            <person name="Jarett J.K."/>
            <person name="Geller-Mcgrath D.E."/>
            <person name="Sieber C.M.K."/>
            <person name="Emerson J.B."/>
            <person name="Anantharaman K."/>
            <person name="Thomas B.C."/>
            <person name="Malmstrom R."/>
            <person name="Stieglmeier M."/>
            <person name="Klingl A."/>
            <person name="Woyke T."/>
            <person name="Ryan C.M."/>
            <person name="Banfield J.F."/>
        </authorList>
    </citation>
    <scope>NUCLEOTIDE SEQUENCE [LARGE SCALE GENOMIC DNA]</scope>
</reference>
<proteinExistence type="predicted"/>
<feature type="binding site" evidence="7">
    <location>
        <position position="153"/>
    </location>
    <ligand>
        <name>Mg(2+)</name>
        <dbReference type="ChEBI" id="CHEBI:18420"/>
    </ligand>
</feature>
<keyword evidence="4 8" id="KW-0812">Transmembrane</keyword>
<organism evidence="9 10">
    <name type="scientific">Candidatus Andersenbacteria bacterium CG10_big_fil_rev_8_21_14_0_10_54_11</name>
    <dbReference type="NCBI Taxonomy" id="1974485"/>
    <lineage>
        <taxon>Bacteria</taxon>
        <taxon>Candidatus Anderseniibacteriota</taxon>
    </lineage>
</organism>
<evidence type="ECO:0000256" key="1">
    <source>
        <dbReference type="ARBA" id="ARBA00004651"/>
    </source>
</evidence>
<feature type="transmembrane region" description="Helical" evidence="8">
    <location>
        <begin position="275"/>
        <end position="302"/>
    </location>
</feature>
<comment type="subcellular location">
    <subcellularLocation>
        <location evidence="1">Cell membrane</location>
        <topology evidence="1">Multi-pass membrane protein</topology>
    </subcellularLocation>
</comment>
<protein>
    <recommendedName>
        <fullName evidence="11">Undecaprenyl-phosphate alpha-N-acetylglucosaminyl 1-phosphate transferase</fullName>
    </recommendedName>
</protein>
<evidence type="ECO:0000313" key="10">
    <source>
        <dbReference type="Proteomes" id="UP000230731"/>
    </source>
</evidence>
<comment type="cofactor">
    <cofactor evidence="7">
        <name>Mg(2+)</name>
        <dbReference type="ChEBI" id="CHEBI:18420"/>
    </cofactor>
</comment>
<keyword evidence="6 8" id="KW-0472">Membrane</keyword>
<dbReference type="InterPro" id="IPR000715">
    <property type="entry name" value="Glycosyl_transferase_4"/>
</dbReference>
<evidence type="ECO:0000256" key="4">
    <source>
        <dbReference type="ARBA" id="ARBA00022692"/>
    </source>
</evidence>
<feature type="transmembrane region" description="Helical" evidence="8">
    <location>
        <begin position="308"/>
        <end position="326"/>
    </location>
</feature>